<dbReference type="PANTHER" id="PTHR31259">
    <property type="entry name" value="ENDOSOME-ASSOCIATED TRAFFICKING REGULATOR 1"/>
    <property type="match status" value="1"/>
</dbReference>
<comment type="similarity">
    <text evidence="1">Belongs to the ENTR1 family.</text>
</comment>
<feature type="region of interest" description="Disordered" evidence="5">
    <location>
        <begin position="72"/>
        <end position="91"/>
    </location>
</feature>
<evidence type="ECO:0000256" key="2">
    <source>
        <dbReference type="ARBA" id="ARBA00016007"/>
    </source>
</evidence>
<dbReference type="GO" id="GO:0005813">
    <property type="term" value="C:centrosome"/>
    <property type="evidence" value="ECO:0007669"/>
    <property type="project" value="TreeGrafter"/>
</dbReference>
<dbReference type="AlphaFoldDB" id="A0A9J7Z7X0"/>
<keyword evidence="3 4" id="KW-0175">Coiled coil</keyword>
<dbReference type="GeneTree" id="ENSGT00390000000560"/>
<keyword evidence="7" id="KW-1185">Reference proteome</keyword>
<proteinExistence type="inferred from homology"/>
<evidence type="ECO:0000313" key="7">
    <source>
        <dbReference type="Proteomes" id="UP001108240"/>
    </source>
</evidence>
<feature type="coiled-coil region" evidence="4">
    <location>
        <begin position="98"/>
        <end position="185"/>
    </location>
</feature>
<evidence type="ECO:0000256" key="1">
    <source>
        <dbReference type="ARBA" id="ARBA00007791"/>
    </source>
</evidence>
<evidence type="ECO:0000256" key="3">
    <source>
        <dbReference type="ARBA" id="ARBA00023054"/>
    </source>
</evidence>
<protein>
    <recommendedName>
        <fullName evidence="2">Endosome-associated-trafficking regulator 1</fullName>
    </recommendedName>
</protein>
<feature type="compositionally biased region" description="Basic and acidic residues" evidence="5">
    <location>
        <begin position="52"/>
        <end position="61"/>
    </location>
</feature>
<dbReference type="GO" id="GO:0045724">
    <property type="term" value="P:positive regulation of cilium assembly"/>
    <property type="evidence" value="ECO:0007669"/>
    <property type="project" value="TreeGrafter"/>
</dbReference>
<dbReference type="Ensembl" id="ENSCCRT00000118017.1">
    <property type="protein sequence ID" value="ENSCCRP00000125450.1"/>
    <property type="gene ID" value="ENSCCRG00000079868.1"/>
</dbReference>
<dbReference type="Proteomes" id="UP001108240">
    <property type="component" value="Unplaced"/>
</dbReference>
<dbReference type="GO" id="GO:0055037">
    <property type="term" value="C:recycling endosome"/>
    <property type="evidence" value="ECO:0007669"/>
    <property type="project" value="TreeGrafter"/>
</dbReference>
<evidence type="ECO:0000313" key="6">
    <source>
        <dbReference type="Ensembl" id="ENSCCRP00000125450.1"/>
    </source>
</evidence>
<dbReference type="GO" id="GO:0036064">
    <property type="term" value="C:ciliary basal body"/>
    <property type="evidence" value="ECO:0007669"/>
    <property type="project" value="TreeGrafter"/>
</dbReference>
<sequence>MVQTWTFKTLPAKIFSSCTNIVAAAAVAAAAGPQRSPLKTLREPAVYSPESRPLHRYEGDEKTSVIDISFHPKRSNAENGTKNPQQLREENSLLRKQVKELLRRSESDSKRIKQLTDELHSKKLQEEREAKALETMVQSVEQNLQLMTKRAVKAENSIKKFKQEIQQLQGQLEGYKSENERLRYGETIPP</sequence>
<name>A0A9J7Z7X0_CYPCA</name>
<accession>A0A9J7Z7X0</accession>
<feature type="compositionally biased region" description="Polar residues" evidence="5">
    <location>
        <begin position="77"/>
        <end position="86"/>
    </location>
</feature>
<reference evidence="6" key="1">
    <citation type="submission" date="2025-08" db="UniProtKB">
        <authorList>
            <consortium name="Ensembl"/>
        </authorList>
    </citation>
    <scope>IDENTIFICATION</scope>
</reference>
<organism evidence="6 7">
    <name type="scientific">Cyprinus carpio carpio</name>
    <dbReference type="NCBI Taxonomy" id="630221"/>
    <lineage>
        <taxon>Eukaryota</taxon>
        <taxon>Metazoa</taxon>
        <taxon>Chordata</taxon>
        <taxon>Craniata</taxon>
        <taxon>Vertebrata</taxon>
        <taxon>Euteleostomi</taxon>
        <taxon>Actinopterygii</taxon>
        <taxon>Neopterygii</taxon>
        <taxon>Teleostei</taxon>
        <taxon>Ostariophysi</taxon>
        <taxon>Cypriniformes</taxon>
        <taxon>Cyprinidae</taxon>
        <taxon>Cyprininae</taxon>
        <taxon>Cyprinus</taxon>
    </lineage>
</organism>
<reference evidence="6" key="2">
    <citation type="submission" date="2025-09" db="UniProtKB">
        <authorList>
            <consortium name="Ensembl"/>
        </authorList>
    </citation>
    <scope>IDENTIFICATION</scope>
</reference>
<evidence type="ECO:0000256" key="5">
    <source>
        <dbReference type="SAM" id="MobiDB-lite"/>
    </source>
</evidence>
<dbReference type="PANTHER" id="PTHR31259:SF3">
    <property type="entry name" value="ENDOSOME-ASSOCIATED-TRAFFICKING REGULATOR 1"/>
    <property type="match status" value="1"/>
</dbReference>
<dbReference type="GO" id="GO:0005769">
    <property type="term" value="C:early endosome"/>
    <property type="evidence" value="ECO:0007669"/>
    <property type="project" value="TreeGrafter"/>
</dbReference>
<feature type="region of interest" description="Disordered" evidence="5">
    <location>
        <begin position="41"/>
        <end position="61"/>
    </location>
</feature>
<evidence type="ECO:0000256" key="4">
    <source>
        <dbReference type="SAM" id="Coils"/>
    </source>
</evidence>
<dbReference type="GO" id="GO:1903566">
    <property type="term" value="P:positive regulation of protein localization to cilium"/>
    <property type="evidence" value="ECO:0007669"/>
    <property type="project" value="TreeGrafter"/>
</dbReference>
<dbReference type="GO" id="GO:0032465">
    <property type="term" value="P:regulation of cytokinesis"/>
    <property type="evidence" value="ECO:0007669"/>
    <property type="project" value="TreeGrafter"/>
</dbReference>
<dbReference type="GO" id="GO:0030496">
    <property type="term" value="C:midbody"/>
    <property type="evidence" value="ECO:0007669"/>
    <property type="project" value="TreeGrafter"/>
</dbReference>
<dbReference type="InterPro" id="IPR026757">
    <property type="entry name" value="ENTR1"/>
</dbReference>